<dbReference type="PROSITE" id="PS50878">
    <property type="entry name" value="RT_POL"/>
    <property type="match status" value="1"/>
</dbReference>
<name>A0A2J8A9U5_9CHLO</name>
<protein>
    <submittedName>
        <fullName evidence="2">Retrotransposable element Tf2 protein type 1</fullName>
    </submittedName>
</protein>
<keyword evidence="3" id="KW-1185">Reference proteome</keyword>
<reference evidence="2 3" key="1">
    <citation type="journal article" date="2017" name="Mol. Biol. Evol.">
        <title>The 4-celled Tetrabaena socialis nuclear genome reveals the essential components for genetic control of cell number at the origin of multicellularity in the volvocine lineage.</title>
        <authorList>
            <person name="Featherston J."/>
            <person name="Arakaki Y."/>
            <person name="Hanschen E.R."/>
            <person name="Ferris P.J."/>
            <person name="Michod R.E."/>
            <person name="Olson B.J.S.C."/>
            <person name="Nozaki H."/>
            <person name="Durand P.M."/>
        </authorList>
    </citation>
    <scope>NUCLEOTIDE SEQUENCE [LARGE SCALE GENOMIC DNA]</scope>
    <source>
        <strain evidence="2 3">NIES-571</strain>
    </source>
</reference>
<dbReference type="InterPro" id="IPR000477">
    <property type="entry name" value="RT_dom"/>
</dbReference>
<organism evidence="2 3">
    <name type="scientific">Tetrabaena socialis</name>
    <dbReference type="NCBI Taxonomy" id="47790"/>
    <lineage>
        <taxon>Eukaryota</taxon>
        <taxon>Viridiplantae</taxon>
        <taxon>Chlorophyta</taxon>
        <taxon>core chlorophytes</taxon>
        <taxon>Chlorophyceae</taxon>
        <taxon>CS clade</taxon>
        <taxon>Chlamydomonadales</taxon>
        <taxon>Tetrabaenaceae</taxon>
        <taxon>Tetrabaena</taxon>
    </lineage>
</organism>
<dbReference type="FunFam" id="3.30.70.270:FF:000003">
    <property type="entry name" value="Transposon Ty3-G Gag-Pol polyprotein"/>
    <property type="match status" value="1"/>
</dbReference>
<dbReference type="CDD" id="cd01647">
    <property type="entry name" value="RT_LTR"/>
    <property type="match status" value="1"/>
</dbReference>
<evidence type="ECO:0000313" key="2">
    <source>
        <dbReference type="EMBL" id="PNH09253.1"/>
    </source>
</evidence>
<dbReference type="Pfam" id="PF00078">
    <property type="entry name" value="RVT_1"/>
    <property type="match status" value="1"/>
</dbReference>
<evidence type="ECO:0000313" key="3">
    <source>
        <dbReference type="Proteomes" id="UP000236333"/>
    </source>
</evidence>
<dbReference type="PANTHER" id="PTHR24559:SF438">
    <property type="entry name" value="PEPTIDASE A2 DOMAIN-CONTAINING PROTEIN"/>
    <property type="match status" value="1"/>
</dbReference>
<dbReference type="SUPFAM" id="SSF56672">
    <property type="entry name" value="DNA/RNA polymerases"/>
    <property type="match status" value="1"/>
</dbReference>
<dbReference type="Gene3D" id="3.30.70.270">
    <property type="match status" value="1"/>
</dbReference>
<dbReference type="AlphaFoldDB" id="A0A2J8A9U5"/>
<feature type="domain" description="Reverse transcriptase" evidence="1">
    <location>
        <begin position="1"/>
        <end position="130"/>
    </location>
</feature>
<dbReference type="InterPro" id="IPR053134">
    <property type="entry name" value="RNA-dir_DNA_polymerase"/>
</dbReference>
<evidence type="ECO:0000259" key="1">
    <source>
        <dbReference type="PROSITE" id="PS50878"/>
    </source>
</evidence>
<accession>A0A2J8A9U5</accession>
<gene>
    <name evidence="2" type="ORF">TSOC_004118</name>
</gene>
<proteinExistence type="predicted"/>
<dbReference type="EMBL" id="PGGS01000097">
    <property type="protein sequence ID" value="PNH09253.1"/>
    <property type="molecule type" value="Genomic_DNA"/>
</dbReference>
<sequence>MSFSSARATPATTKCDCRAAFNQLPLRVGDRPKTAFWWRRELWQYNRLLYGLRNATSHFQRVMDTHIREWGLQDFVVCYVDDLLVFSRTAAEHVQHLARLFEMLRAIGIKLHPEKTLFAADAVEFLGHMVSRAGLQPTQAACALLCGLRAPGWAASPAYSLGARTQQGDQPCFGAGNLGTSRGWRKRL</sequence>
<dbReference type="PANTHER" id="PTHR24559">
    <property type="entry name" value="TRANSPOSON TY3-I GAG-POL POLYPROTEIN"/>
    <property type="match status" value="1"/>
</dbReference>
<dbReference type="OrthoDB" id="542221at2759"/>
<dbReference type="InterPro" id="IPR043128">
    <property type="entry name" value="Rev_trsase/Diguanyl_cyclase"/>
</dbReference>
<comment type="caution">
    <text evidence="2">The sequence shown here is derived from an EMBL/GenBank/DDBJ whole genome shotgun (WGS) entry which is preliminary data.</text>
</comment>
<dbReference type="Proteomes" id="UP000236333">
    <property type="component" value="Unassembled WGS sequence"/>
</dbReference>
<dbReference type="InterPro" id="IPR043502">
    <property type="entry name" value="DNA/RNA_pol_sf"/>
</dbReference>